<name>A8IHZ4_AZOC5</name>
<dbReference type="GO" id="GO:0003700">
    <property type="term" value="F:DNA-binding transcription factor activity"/>
    <property type="evidence" value="ECO:0007669"/>
    <property type="project" value="InterPro"/>
</dbReference>
<reference evidence="7" key="2">
    <citation type="submission" date="2007-04" db="EMBL/GenBank/DDBJ databases">
        <title>Complete genome sequence of the nitrogen-fixing bacterium Azorhizobium caulinodans ORS571.</title>
        <authorList>
            <person name="Lee K.B."/>
            <person name="Backer P.D."/>
            <person name="Aono T."/>
            <person name="Liu C.T."/>
            <person name="Suzuki S."/>
            <person name="Suzuki T."/>
            <person name="Kaneko T."/>
            <person name="Yamada M."/>
            <person name="Tabata S."/>
            <person name="Kupfer D.M."/>
            <person name="Najar F.Z."/>
            <person name="Wiley G.B."/>
            <person name="Roe B."/>
            <person name="Binnewies T."/>
            <person name="Ussery D."/>
            <person name="Vereecke D."/>
            <person name="Gevers D."/>
            <person name="Holsters M."/>
            <person name="Oyaizu H."/>
        </authorList>
    </citation>
    <scope>NUCLEOTIDE SEQUENCE [LARGE SCALE GENOMIC DNA]</scope>
    <source>
        <strain evidence="7">ATCC 43989 / DSM 5975 / JCM 20966 / LMG 6465 / NBRC 14845 / NCIMB 13405 / ORS 571</strain>
    </source>
</reference>
<accession>A8IHZ4</accession>
<sequence length="313" mass="33843">MPAEPAFARWTEGLEATGLAKRVRAIPASARIHAALREQIIGMEIAPGSALQEKQIALACGVSRTPVREALLKLADERLVDIFPQYGTFVSRISVPAMHDAMVIRDALERAAVRGAAIAATDAAIARLRNILTEQRTTHEAGHLTAFHAADETFHQAIAEIAGHPNLWRVVRQEKAHVDRCRILSLPSPSRRIDVMADHEAIFEGIASRDPDKAEAAMRAHLDQVLPSVGMLVKAHPGYFEGVDQAPVAPVHADGTPVQPAPVNGTTSAPKANGTRTRRVKAEAVLAVADAELKASRQTTRKTSSKTPRERTR</sequence>
<dbReference type="Pfam" id="PF07729">
    <property type="entry name" value="FCD"/>
    <property type="match status" value="1"/>
</dbReference>
<dbReference type="Gene3D" id="1.10.10.10">
    <property type="entry name" value="Winged helix-like DNA-binding domain superfamily/Winged helix DNA-binding domain"/>
    <property type="match status" value="1"/>
</dbReference>
<protein>
    <submittedName>
        <fullName evidence="6">Regulatory protein</fullName>
    </submittedName>
</protein>
<dbReference type="eggNOG" id="COG1802">
    <property type="taxonomic scope" value="Bacteria"/>
</dbReference>
<dbReference type="HOGENOM" id="CLU_017584_5_2_5"/>
<reference evidence="6 7" key="5">
    <citation type="journal article" date="2010" name="Appl. Environ. Microbiol.">
        <title>phrR-like gene praR of Azorhizobium caulinodans ORS571 is essential for symbiosis with Sesbania rostrata and is involved in expression of reb genes.</title>
        <authorList>
            <person name="Akiba N."/>
            <person name="Aono T."/>
            <person name="Toyazaki H."/>
            <person name="Sato S."/>
            <person name="Oyaizu H."/>
        </authorList>
    </citation>
    <scope>NUCLEOTIDE SEQUENCE [LARGE SCALE GENOMIC DNA]</scope>
    <source>
        <strain evidence="7">ATCC 43989 / DSM 5975 / JCM 20966 / LMG 6465 / NBRC 14845 / NCIMB 13405 / ORS 571</strain>
    </source>
</reference>
<reference evidence="6 7" key="1">
    <citation type="journal article" date="2007" name="Appl. Environ. Microbiol.">
        <title>Rhizobial factors required for stem nodule maturation and maintenance in Sesbania rostrata-Azorhizobium caulinodans ORS571 symbiosis.</title>
        <authorList>
            <person name="Suzuki S."/>
            <person name="Aono T."/>
            <person name="Lee KB."/>
            <person name="Suzuki T."/>
            <person name="Liu CT."/>
            <person name="Miwa H."/>
            <person name="Wakao S."/>
            <person name="Iki T."/>
            <person name="Oyaizu H."/>
        </authorList>
    </citation>
    <scope>NUCLEOTIDE SEQUENCE [LARGE SCALE GENOMIC DNA]</scope>
    <source>
        <strain evidence="7">ATCC 43989 / DSM 5975 / JCM 20966 / LMG 6465 / NBRC 14845 / NCIMB 13405 / ORS 571</strain>
    </source>
</reference>
<evidence type="ECO:0000313" key="6">
    <source>
        <dbReference type="EMBL" id="BAF89339.1"/>
    </source>
</evidence>
<dbReference type="PANTHER" id="PTHR43537">
    <property type="entry name" value="TRANSCRIPTIONAL REGULATOR, GNTR FAMILY"/>
    <property type="match status" value="1"/>
</dbReference>
<dbReference type="InterPro" id="IPR036390">
    <property type="entry name" value="WH_DNA-bd_sf"/>
</dbReference>
<gene>
    <name evidence="6" type="primary">gntR</name>
    <name evidence="6" type="ordered locus">AZC_3341</name>
</gene>
<dbReference type="PANTHER" id="PTHR43537:SF45">
    <property type="entry name" value="GNTR FAMILY REGULATORY PROTEIN"/>
    <property type="match status" value="1"/>
</dbReference>
<dbReference type="AlphaFoldDB" id="A8IHZ4"/>
<evidence type="ECO:0000256" key="2">
    <source>
        <dbReference type="ARBA" id="ARBA00023125"/>
    </source>
</evidence>
<evidence type="ECO:0000256" key="1">
    <source>
        <dbReference type="ARBA" id="ARBA00023015"/>
    </source>
</evidence>
<dbReference type="InterPro" id="IPR036388">
    <property type="entry name" value="WH-like_DNA-bd_sf"/>
</dbReference>
<dbReference type="Proteomes" id="UP000000270">
    <property type="component" value="Chromosome"/>
</dbReference>
<dbReference type="Gene3D" id="1.20.120.530">
    <property type="entry name" value="GntR ligand-binding domain-like"/>
    <property type="match status" value="1"/>
</dbReference>
<reference evidence="6 7" key="4">
    <citation type="journal article" date="2009" name="Appl. Environ. Microbiol.">
        <title>Comparative genome-wide transcriptional profiling of Azorhizobium caulinodans ORS571 grown under free-living and symbiotic conditions.</title>
        <authorList>
            <person name="Tsukada S."/>
            <person name="Aono T."/>
            <person name="Akiba N."/>
            <person name="Lee KB."/>
            <person name="Liu CT."/>
            <person name="Toyazaki H."/>
            <person name="Oyaizu H."/>
        </authorList>
    </citation>
    <scope>NUCLEOTIDE SEQUENCE [LARGE SCALE GENOMIC DNA]</scope>
    <source>
        <strain evidence="7">ATCC 43989 / DSM 5975 / JCM 20966 / LMG 6465 / NBRC 14845 / NCIMB 13405 / ORS 571</strain>
    </source>
</reference>
<evidence type="ECO:0000313" key="7">
    <source>
        <dbReference type="Proteomes" id="UP000000270"/>
    </source>
</evidence>
<dbReference type="EMBL" id="AP009384">
    <property type="protein sequence ID" value="BAF89339.1"/>
    <property type="molecule type" value="Genomic_DNA"/>
</dbReference>
<feature type="compositionally biased region" description="Low complexity" evidence="4">
    <location>
        <begin position="283"/>
        <end position="298"/>
    </location>
</feature>
<dbReference type="InterPro" id="IPR008920">
    <property type="entry name" value="TF_FadR/GntR_C"/>
</dbReference>
<keyword evidence="2" id="KW-0238">DNA-binding</keyword>
<reference evidence="6 7" key="6">
    <citation type="journal article" date="2011" name="Appl. Environ. Microbiol.">
        <title>Involvement of the azorhizobial chromosome partition gene (parA) in the onset of bacteroid differentiation during Sesbania rostrata stem nodule development.</title>
        <authorList>
            <person name="Liu CT."/>
            <person name="Lee KB."/>
            <person name="Wang YS."/>
            <person name="Peng MH."/>
            <person name="Lee KT."/>
            <person name="Suzuki S."/>
            <person name="Suzuki T."/>
            <person name="Oyaizu H."/>
        </authorList>
    </citation>
    <scope>NUCLEOTIDE SEQUENCE [LARGE SCALE GENOMIC DNA]</scope>
    <source>
        <strain evidence="7">ATCC 43989 / DSM 5975 / JCM 20966 / LMG 6465 / NBRC 14845 / NCIMB 13405 / ORS 571</strain>
    </source>
</reference>
<dbReference type="SUPFAM" id="SSF46785">
    <property type="entry name" value="Winged helix' DNA-binding domain"/>
    <property type="match status" value="1"/>
</dbReference>
<dbReference type="KEGG" id="azc:AZC_3341"/>
<keyword evidence="3" id="KW-0804">Transcription</keyword>
<keyword evidence="1" id="KW-0805">Transcription regulation</keyword>
<feature type="domain" description="HTH gntR-type" evidence="5">
    <location>
        <begin position="26"/>
        <end position="93"/>
    </location>
</feature>
<evidence type="ECO:0000256" key="3">
    <source>
        <dbReference type="ARBA" id="ARBA00023163"/>
    </source>
</evidence>
<evidence type="ECO:0000256" key="4">
    <source>
        <dbReference type="SAM" id="MobiDB-lite"/>
    </source>
</evidence>
<dbReference type="InterPro" id="IPR000524">
    <property type="entry name" value="Tscrpt_reg_HTH_GntR"/>
</dbReference>
<dbReference type="GO" id="GO:0003677">
    <property type="term" value="F:DNA binding"/>
    <property type="evidence" value="ECO:0007669"/>
    <property type="project" value="UniProtKB-KW"/>
</dbReference>
<dbReference type="STRING" id="438753.AZC_3341"/>
<dbReference type="InterPro" id="IPR011711">
    <property type="entry name" value="GntR_C"/>
</dbReference>
<feature type="region of interest" description="Disordered" evidence="4">
    <location>
        <begin position="250"/>
        <end position="313"/>
    </location>
</feature>
<dbReference type="PROSITE" id="PS50949">
    <property type="entry name" value="HTH_GNTR"/>
    <property type="match status" value="1"/>
</dbReference>
<dbReference type="SMART" id="SM00345">
    <property type="entry name" value="HTH_GNTR"/>
    <property type="match status" value="1"/>
</dbReference>
<proteinExistence type="predicted"/>
<dbReference type="RefSeq" id="WP_012171864.1">
    <property type="nucleotide sequence ID" value="NC_009937.1"/>
</dbReference>
<evidence type="ECO:0000259" key="5">
    <source>
        <dbReference type="PROSITE" id="PS50949"/>
    </source>
</evidence>
<reference evidence="6 7" key="3">
    <citation type="journal article" date="2008" name="BMC Genomics">
        <title>The genome of the versatile nitrogen fixer Azorhizobium caulinodans ORS571.</title>
        <authorList>
            <person name="Lee KB."/>
            <person name="Backer P.D."/>
            <person name="Aono T."/>
            <person name="Liu CT."/>
            <person name="Suzuki S."/>
            <person name="Suzuki T."/>
            <person name="Kaneko T."/>
            <person name="Yamada M."/>
            <person name="Tabata S."/>
            <person name="Kupfer D.M."/>
            <person name="Najar F.Z."/>
            <person name="Wiley G.B."/>
            <person name="Roe B."/>
            <person name="Binnewies T.T."/>
            <person name="Ussery D.W."/>
            <person name="D'Haeze W."/>
            <person name="Herder J.D."/>
            <person name="Gevers D."/>
            <person name="Vereecke D."/>
            <person name="Holsters M."/>
            <person name="Oyaizu H."/>
        </authorList>
    </citation>
    <scope>NUCLEOTIDE SEQUENCE [LARGE SCALE GENOMIC DNA]</scope>
    <source>
        <strain evidence="7">ATCC 43989 / DSM 5975 / JCM 20966 / LMG 6465 / NBRC 14845 / NCIMB 13405 / ORS 571</strain>
    </source>
</reference>
<organism evidence="6 7">
    <name type="scientific">Azorhizobium caulinodans (strain ATCC 43989 / DSM 5975 / JCM 20966 / LMG 6465 / NBRC 14845 / NCIMB 13405 / ORS 571)</name>
    <dbReference type="NCBI Taxonomy" id="438753"/>
    <lineage>
        <taxon>Bacteria</taxon>
        <taxon>Pseudomonadati</taxon>
        <taxon>Pseudomonadota</taxon>
        <taxon>Alphaproteobacteria</taxon>
        <taxon>Hyphomicrobiales</taxon>
        <taxon>Xanthobacteraceae</taxon>
        <taxon>Azorhizobium</taxon>
    </lineage>
</organism>
<dbReference type="SMART" id="SM00895">
    <property type="entry name" value="FCD"/>
    <property type="match status" value="1"/>
</dbReference>
<dbReference type="CDD" id="cd07377">
    <property type="entry name" value="WHTH_GntR"/>
    <property type="match status" value="1"/>
</dbReference>
<keyword evidence="7" id="KW-1185">Reference proteome</keyword>
<dbReference type="Pfam" id="PF00392">
    <property type="entry name" value="GntR"/>
    <property type="match status" value="1"/>
</dbReference>
<dbReference type="SUPFAM" id="SSF48008">
    <property type="entry name" value="GntR ligand-binding domain-like"/>
    <property type="match status" value="1"/>
</dbReference>